<proteinExistence type="predicted"/>
<feature type="region of interest" description="Disordered" evidence="1">
    <location>
        <begin position="1"/>
        <end position="20"/>
    </location>
</feature>
<evidence type="ECO:0000256" key="1">
    <source>
        <dbReference type="SAM" id="MobiDB-lite"/>
    </source>
</evidence>
<dbReference type="EMBL" id="KE747824">
    <property type="protein sequence ID" value="RMZ70704.1"/>
    <property type="molecule type" value="Genomic_DNA"/>
</dbReference>
<dbReference type="OrthoDB" id="3692424at2759"/>
<evidence type="ECO:0000313" key="3">
    <source>
        <dbReference type="Proteomes" id="UP000265663"/>
    </source>
</evidence>
<reference evidence="2 3" key="1">
    <citation type="journal article" date="2014" name="PLoS ONE">
        <title>De novo Genome Assembly of the Fungal Plant Pathogen Pyrenophora semeniperda.</title>
        <authorList>
            <person name="Soliai M.M."/>
            <person name="Meyer S.E."/>
            <person name="Udall J.A."/>
            <person name="Elzinga D.E."/>
            <person name="Hermansen R.A."/>
            <person name="Bodily P.M."/>
            <person name="Hart A.A."/>
            <person name="Coleman C.E."/>
        </authorList>
    </citation>
    <scope>NUCLEOTIDE SEQUENCE [LARGE SCALE GENOMIC DNA]</scope>
    <source>
        <strain evidence="2 3">CCB06</strain>
        <tissue evidence="2">Mycelium</tissue>
    </source>
</reference>
<dbReference type="Proteomes" id="UP000265663">
    <property type="component" value="Unassembled WGS sequence"/>
</dbReference>
<keyword evidence="3" id="KW-1185">Reference proteome</keyword>
<sequence>MMDPLTPAAAAATTTPPAALTNSLPERLLRAPRETALPNLRGENETELRYLIDLIESQSWILSPLSPPTCILGRHPPPKDTSSSSHHLTNKHPPPPANANANAFCASLYSLGKAGARTLELGPEVGGSRKQVLERLLGECGVGGGEVDAE</sequence>
<name>A0A3M7M8H8_9PLEO</name>
<accession>A0A3M7M8H8</accession>
<gene>
    <name evidence="2" type="ORF">GMOD_00000835</name>
</gene>
<evidence type="ECO:0000313" key="2">
    <source>
        <dbReference type="EMBL" id="RMZ70704.1"/>
    </source>
</evidence>
<protein>
    <submittedName>
        <fullName evidence="2">Uncharacterized protein</fullName>
    </submittedName>
</protein>
<organism evidence="2 3">
    <name type="scientific">Pyrenophora seminiperda CCB06</name>
    <dbReference type="NCBI Taxonomy" id="1302712"/>
    <lineage>
        <taxon>Eukaryota</taxon>
        <taxon>Fungi</taxon>
        <taxon>Dikarya</taxon>
        <taxon>Ascomycota</taxon>
        <taxon>Pezizomycotina</taxon>
        <taxon>Dothideomycetes</taxon>
        <taxon>Pleosporomycetidae</taxon>
        <taxon>Pleosporales</taxon>
        <taxon>Pleosporineae</taxon>
        <taxon>Pleosporaceae</taxon>
        <taxon>Pyrenophora</taxon>
    </lineage>
</organism>
<dbReference type="AlphaFoldDB" id="A0A3M7M8H8"/>
<feature type="region of interest" description="Disordered" evidence="1">
    <location>
        <begin position="71"/>
        <end position="99"/>
    </location>
</feature>